<dbReference type="Gene3D" id="1.20.120.890">
    <property type="entry name" value="tRNA(Met) cytidine acetyltransferase, tail domain"/>
    <property type="match status" value="1"/>
</dbReference>
<dbReference type="InterPro" id="IPR016181">
    <property type="entry name" value="Acyl_CoA_acyltransferase"/>
</dbReference>
<evidence type="ECO:0000256" key="3">
    <source>
        <dbReference type="ARBA" id="ARBA00022679"/>
    </source>
</evidence>
<evidence type="ECO:0000256" key="9">
    <source>
        <dbReference type="HAMAP-Rule" id="MF_01886"/>
    </source>
</evidence>
<evidence type="ECO:0000256" key="5">
    <source>
        <dbReference type="ARBA" id="ARBA00022741"/>
    </source>
</evidence>
<organism evidence="11 12">
    <name type="scientific">Serratia silvae</name>
    <dbReference type="NCBI Taxonomy" id="2824122"/>
    <lineage>
        <taxon>Bacteria</taxon>
        <taxon>Pseudomonadati</taxon>
        <taxon>Pseudomonadota</taxon>
        <taxon>Gammaproteobacteria</taxon>
        <taxon>Enterobacterales</taxon>
        <taxon>Yersiniaceae</taxon>
        <taxon>Serratia</taxon>
    </lineage>
</organism>
<dbReference type="InterPro" id="IPR024914">
    <property type="entry name" value="tRNA_acetyltr_TmcA"/>
</dbReference>
<dbReference type="Gene3D" id="3.40.50.300">
    <property type="entry name" value="P-loop containing nucleotide triphosphate hydrolases"/>
    <property type="match status" value="1"/>
</dbReference>
<feature type="binding site" evidence="9">
    <location>
        <position position="320"/>
    </location>
    <ligand>
        <name>ATP</name>
        <dbReference type="ChEBI" id="CHEBI:30616"/>
    </ligand>
</feature>
<dbReference type="SUPFAM" id="SSF55729">
    <property type="entry name" value="Acyl-CoA N-acyltransferases (Nat)"/>
    <property type="match status" value="1"/>
</dbReference>
<dbReference type="InterPro" id="IPR027417">
    <property type="entry name" value="P-loop_NTPase"/>
</dbReference>
<dbReference type="EMBL" id="JAGQDC010000010">
    <property type="protein sequence ID" value="MCL1030057.1"/>
    <property type="molecule type" value="Genomic_DNA"/>
</dbReference>
<comment type="caution">
    <text evidence="11">The sequence shown here is derived from an EMBL/GenBank/DDBJ whole genome shotgun (WGS) entry which is preliminary data.</text>
</comment>
<dbReference type="InterPro" id="IPR013562">
    <property type="entry name" value="TmcA/NAT10_N"/>
</dbReference>
<evidence type="ECO:0000256" key="7">
    <source>
        <dbReference type="ARBA" id="ARBA00022884"/>
    </source>
</evidence>
<evidence type="ECO:0000313" key="11">
    <source>
        <dbReference type="EMBL" id="MCL1030057.1"/>
    </source>
</evidence>
<dbReference type="PROSITE" id="PS51186">
    <property type="entry name" value="GNAT"/>
    <property type="match status" value="1"/>
</dbReference>
<dbReference type="PANTHER" id="PTHR10925">
    <property type="entry name" value="N-ACETYLTRANSFERASE 10"/>
    <property type="match status" value="1"/>
</dbReference>
<dbReference type="Proteomes" id="UP001165275">
    <property type="component" value="Unassembled WGS sequence"/>
</dbReference>
<proteinExistence type="inferred from homology"/>
<protein>
    <recommendedName>
        <fullName evidence="9">tRNA(Met) cytidine acetyltransferase TmcA</fullName>
        <ecNumber evidence="9">2.3.1.193</ecNumber>
    </recommendedName>
</protein>
<dbReference type="Pfam" id="PF13718">
    <property type="entry name" value="GNAT_acetyltr_2"/>
    <property type="match status" value="2"/>
</dbReference>
<comment type="subcellular location">
    <subcellularLocation>
        <location evidence="9">Cytoplasm</location>
    </subcellularLocation>
</comment>
<sequence length="669" mass="74276">MLQKMQQRMQRQGTRRLLVISGEPQWCRDQAQQLAAQLLGDWPWVGNDTPAGIDALASNAVKTLLGQERLHAVFDALAGLDVEALAQLCGTLQAGSWLLLLVPPWQSWPKQPDSDSLRWSDCPQPIATPHFIHHLQQQLLADSEVSIWRQGEPLCLAPLPSRPDWQAPQGNPSDEQQAILARLLAAESGIWVLTAARGRGKSTVAGMLMASSPLTCWITGPSRAATDVASEWAAGRAQFWAPDALLQHCAEHGAEGGGWLLVDEAATIPGPLLQRLMDYFPRVLLTTTVQGYEGTGRGFLLKFCATLPQWQPLSLQQPMRWAAGDPLERIIDHALLFNEEPVWAVAGQSPTLGCIEQAELCADPQRLRRFYALLCSAHYRTSPLDLRRLMDAPGMHFSAASLGDEVVGALWLVNEGGLSVELAHEVWAGRRRPRGNLVAQSLAAHSGQWWAPTLRSRRITRIAVLPELRQQGIASRLVEQQKWGSQGLDFLSVSFGYTEPLWRFWQSCGFTLVRIGNKPEASSGCYTAMALLAISEQGEALSHAAHKHLARDWRWLRQRSDLLLEFDDDADPLLNEEDWRELAGFAFAHRPLEASLGALQRLLLTSSLPCAALRAHLQQQQTTAQCAAQHGLSGHKALLRLWRQEAGQALQQLNAQHCRYWQEWAQSLQ</sequence>
<evidence type="ECO:0000259" key="10">
    <source>
        <dbReference type="PROSITE" id="PS51186"/>
    </source>
</evidence>
<dbReference type="InterPro" id="IPR032672">
    <property type="entry name" value="TmcA/NAT10/Kre33"/>
</dbReference>
<dbReference type="PANTHER" id="PTHR10925:SF5">
    <property type="entry name" value="RNA CYTIDINE ACETYLTRANSFERASE"/>
    <property type="match status" value="1"/>
</dbReference>
<keyword evidence="7 9" id="KW-0694">RNA-binding</keyword>
<comment type="caution">
    <text evidence="9">Lacks conserved residue(s) required for the propagation of feature annotation.</text>
</comment>
<dbReference type="Pfam" id="PF08351">
    <property type="entry name" value="TmcA_N"/>
    <property type="match status" value="1"/>
</dbReference>
<comment type="function">
    <text evidence="9">Catalyzes the formation of N(4)-acetylcytidine (ac(4)C) at the wobble position of tRNA(Met), by using acetyl-CoA as an acetyl donor and ATP (or GTP).</text>
</comment>
<keyword evidence="4 9" id="KW-0819">tRNA processing</keyword>
<keyword evidence="2 9" id="KW-0820">tRNA-binding</keyword>
<comment type="catalytic activity">
    <reaction evidence="9">
        <text>cytidine(34) in elongator tRNA(Met) + acetyl-CoA + ATP + H2O = N(4)-acetylcytidine(34) in elongator tRNA(Met) + ADP + phosphate + CoA + H(+)</text>
        <dbReference type="Rhea" id="RHEA:43788"/>
        <dbReference type="Rhea" id="RHEA-COMP:10693"/>
        <dbReference type="Rhea" id="RHEA-COMP:10694"/>
        <dbReference type="ChEBI" id="CHEBI:15377"/>
        <dbReference type="ChEBI" id="CHEBI:15378"/>
        <dbReference type="ChEBI" id="CHEBI:30616"/>
        <dbReference type="ChEBI" id="CHEBI:43474"/>
        <dbReference type="ChEBI" id="CHEBI:57287"/>
        <dbReference type="ChEBI" id="CHEBI:57288"/>
        <dbReference type="ChEBI" id="CHEBI:74900"/>
        <dbReference type="ChEBI" id="CHEBI:82748"/>
        <dbReference type="ChEBI" id="CHEBI:456216"/>
        <dbReference type="EC" id="2.3.1.193"/>
    </reaction>
</comment>
<feature type="domain" description="N-acetyltransferase" evidence="10">
    <location>
        <begin position="357"/>
        <end position="532"/>
    </location>
</feature>
<reference evidence="11" key="1">
    <citation type="submission" date="2021-04" db="EMBL/GenBank/DDBJ databases">
        <title>Genome sequence of Serratia sp. arafor3.</title>
        <authorList>
            <person name="Besaury L."/>
        </authorList>
    </citation>
    <scope>NUCLEOTIDE SEQUENCE</scope>
    <source>
        <strain evidence="11">Arafor3</strain>
    </source>
</reference>
<dbReference type="InterPro" id="IPR033442">
    <property type="entry name" value="TmcA_tRNA_bind"/>
</dbReference>
<evidence type="ECO:0000256" key="1">
    <source>
        <dbReference type="ARBA" id="ARBA00022490"/>
    </source>
</evidence>
<keyword evidence="8 9" id="KW-0012">Acyltransferase</keyword>
<evidence type="ECO:0000256" key="4">
    <source>
        <dbReference type="ARBA" id="ARBA00022694"/>
    </source>
</evidence>
<accession>A0ABT0KDM9</accession>
<name>A0ABT0KDM9_9GAMM</name>
<dbReference type="HAMAP" id="MF_01886">
    <property type="entry name" value="tRNA_acetyltr_TmcA"/>
    <property type="match status" value="1"/>
</dbReference>
<dbReference type="Gene3D" id="3.40.630.30">
    <property type="match status" value="1"/>
</dbReference>
<evidence type="ECO:0000256" key="6">
    <source>
        <dbReference type="ARBA" id="ARBA00022840"/>
    </source>
</evidence>
<evidence type="ECO:0000313" key="12">
    <source>
        <dbReference type="Proteomes" id="UP001165275"/>
    </source>
</evidence>
<comment type="similarity">
    <text evidence="9">Belongs to the TmcA family.</text>
</comment>
<feature type="binding site" evidence="9">
    <location>
        <position position="176"/>
    </location>
    <ligand>
        <name>ATP</name>
        <dbReference type="ChEBI" id="CHEBI:30616"/>
    </ligand>
</feature>
<dbReference type="Pfam" id="PF05127">
    <property type="entry name" value="NAT10_TcmA_helicase"/>
    <property type="match status" value="1"/>
</dbReference>
<dbReference type="InterPro" id="IPR000182">
    <property type="entry name" value="GNAT_dom"/>
</dbReference>
<feature type="binding site" evidence="9">
    <location>
        <begin position="462"/>
        <end position="464"/>
    </location>
    <ligand>
        <name>acetyl-CoA</name>
        <dbReference type="ChEBI" id="CHEBI:57288"/>
    </ligand>
</feature>
<keyword evidence="12" id="KW-1185">Reference proteome</keyword>
<keyword evidence="6 9" id="KW-0067">ATP-binding</keyword>
<evidence type="ECO:0000256" key="2">
    <source>
        <dbReference type="ARBA" id="ARBA00022555"/>
    </source>
</evidence>
<dbReference type="SUPFAM" id="SSF52540">
    <property type="entry name" value="P-loop containing nucleoside triphosphate hydrolases"/>
    <property type="match status" value="1"/>
</dbReference>
<keyword evidence="3 9" id="KW-0808">Transferase</keyword>
<dbReference type="Gene3D" id="3.40.50.11040">
    <property type="match status" value="1"/>
</dbReference>
<gene>
    <name evidence="9" type="primary">tmcA</name>
    <name evidence="11" type="ORF">KAJ71_13630</name>
</gene>
<keyword evidence="5 9" id="KW-0547">Nucleotide-binding</keyword>
<dbReference type="RefSeq" id="WP_248946244.1">
    <property type="nucleotide sequence ID" value="NZ_CBCSGY010000065.1"/>
</dbReference>
<dbReference type="EC" id="2.3.1.193" evidence="9"/>
<evidence type="ECO:0000256" key="8">
    <source>
        <dbReference type="ARBA" id="ARBA00023315"/>
    </source>
</evidence>
<dbReference type="InterPro" id="IPR007807">
    <property type="entry name" value="TcmA/NAT10_helicase"/>
</dbReference>
<dbReference type="InterPro" id="IPR038321">
    <property type="entry name" value="TmcA_C_sf"/>
</dbReference>
<keyword evidence="1 9" id="KW-0963">Cytoplasm</keyword>
<dbReference type="Pfam" id="PF17176">
    <property type="entry name" value="tRNA_bind_3"/>
    <property type="match status" value="1"/>
</dbReference>